<dbReference type="AlphaFoldDB" id="A0AA91FQQ5"/>
<dbReference type="InterPro" id="IPR008638">
    <property type="entry name" value="FhaB/CdiA-like_TPS"/>
</dbReference>
<dbReference type="SUPFAM" id="SSF51126">
    <property type="entry name" value="Pectin lyase-like"/>
    <property type="match status" value="1"/>
</dbReference>
<keyword evidence="3" id="KW-1185">Reference proteome</keyword>
<comment type="caution">
    <text evidence="2">The sequence shown here is derived from an EMBL/GenBank/DDBJ whole genome shotgun (WGS) entry which is preliminary data.</text>
</comment>
<sequence length="417" mass="45253">MLFSSSFALPSGGKFTHETSGTISKPNNNTLNISGNKQNSIIQWGGGFSIGKGESVNFGNSNFKGQQNYLNIAHGTSKSTIDGILNASGNNVFLINPNGVIITKNGTINANRFVASTSSMSDNDMKAFADLKSFDDGLSFSPVFKPSKGGNVVNMGGEINAASVVLQGNIVVSNAYADYDKNLGEHSKQISANEITLQGNEVYVDVSSINGNKLGKLNIKGSNGNNFKGSMYLNASGYYYNPNSFKVFDKYTNTNSNFNVYKYVGIGSDVDWWHFAKGWNERTWDFMLNASEYRLTNDIDFKGNQGKGVEGKDWQNYANYCIDGLGCTNMIPSISGVIFEDFDGQGYTLSNINMEIFLDENYRNIGVFGGFEASSTIKNINVDYEGGGIKIYFNAEDVGMINIGGLAGMIANAKILH</sequence>
<dbReference type="EMBL" id="LXSU01000022">
    <property type="protein sequence ID" value="OCX43602.1"/>
    <property type="molecule type" value="Genomic_DNA"/>
</dbReference>
<evidence type="ECO:0000259" key="1">
    <source>
        <dbReference type="SMART" id="SM00912"/>
    </source>
</evidence>
<gene>
    <name evidence="2" type="ORF">A7X81_01185</name>
</gene>
<dbReference type="Proteomes" id="UP000094873">
    <property type="component" value="Unassembled WGS sequence"/>
</dbReference>
<proteinExistence type="predicted"/>
<dbReference type="Pfam" id="PF05860">
    <property type="entry name" value="TPS"/>
    <property type="match status" value="1"/>
</dbReference>
<dbReference type="NCBIfam" id="TIGR01901">
    <property type="entry name" value="adhes_NPXG"/>
    <property type="match status" value="1"/>
</dbReference>
<reference evidence="2 3" key="1">
    <citation type="submission" date="2016-05" db="EMBL/GenBank/DDBJ databases">
        <authorList>
            <person name="Caceres A."/>
            <person name="Munoz I."/>
            <person name="Iraola G."/>
            <person name="Diaz-Viraque F."/>
            <person name="Greif G."/>
            <person name="Collado L."/>
        </authorList>
    </citation>
    <scope>NUCLEOTIDE SEQUENCE [LARGE SCALE GENOMIC DNA]</scope>
    <source>
        <strain evidence="2 3">WBE38</strain>
    </source>
</reference>
<feature type="domain" description="Filamentous haemagglutinin FhaB/tRNA nuclease CdiA-like TPS" evidence="1">
    <location>
        <begin position="6"/>
        <end position="124"/>
    </location>
</feature>
<dbReference type="InterPro" id="IPR011050">
    <property type="entry name" value="Pectin_lyase_fold/virulence"/>
</dbReference>
<organism evidence="2 3">
    <name type="scientific">Campylobacter ornithocola</name>
    <dbReference type="NCBI Taxonomy" id="1848766"/>
    <lineage>
        <taxon>Bacteria</taxon>
        <taxon>Pseudomonadati</taxon>
        <taxon>Campylobacterota</taxon>
        <taxon>Epsilonproteobacteria</taxon>
        <taxon>Campylobacterales</taxon>
        <taxon>Campylobacteraceae</taxon>
        <taxon>Campylobacter</taxon>
    </lineage>
</organism>
<dbReference type="RefSeq" id="WP_066006466.1">
    <property type="nucleotide sequence ID" value="NZ_CP053848.1"/>
</dbReference>
<dbReference type="InterPro" id="IPR012334">
    <property type="entry name" value="Pectin_lyas_fold"/>
</dbReference>
<accession>A0AA91FQQ5</accession>
<protein>
    <recommendedName>
        <fullName evidence="1">Filamentous haemagglutinin FhaB/tRNA nuclease CdiA-like TPS domain-containing protein</fullName>
    </recommendedName>
</protein>
<name>A0AA91FQQ5_9BACT</name>
<dbReference type="Gene3D" id="2.160.20.10">
    <property type="entry name" value="Single-stranded right-handed beta-helix, Pectin lyase-like"/>
    <property type="match status" value="1"/>
</dbReference>
<evidence type="ECO:0000313" key="3">
    <source>
        <dbReference type="Proteomes" id="UP000094873"/>
    </source>
</evidence>
<dbReference type="SMART" id="SM00912">
    <property type="entry name" value="Haemagg_act"/>
    <property type="match status" value="1"/>
</dbReference>
<evidence type="ECO:0000313" key="2">
    <source>
        <dbReference type="EMBL" id="OCX43602.1"/>
    </source>
</evidence>